<gene>
    <name evidence="9" type="primary">PAN3</name>
    <name evidence="13" type="ORF">V1264_004403</name>
</gene>
<evidence type="ECO:0000256" key="2">
    <source>
        <dbReference type="ARBA" id="ARBA00022664"/>
    </source>
</evidence>
<comment type="similarity">
    <text evidence="9">Belongs to the protein kinase superfamily. PAN3 family.</text>
</comment>
<dbReference type="InterPro" id="IPR041367">
    <property type="entry name" value="Znf-CCCH_4"/>
</dbReference>
<accession>A0AAN9B414</accession>
<dbReference type="Pfam" id="PF18101">
    <property type="entry name" value="Pan3_CK"/>
    <property type="match status" value="1"/>
</dbReference>
<evidence type="ECO:0000256" key="5">
    <source>
        <dbReference type="ARBA" id="ARBA00022771"/>
    </source>
</evidence>
<comment type="caution">
    <text evidence="9">Lacks conserved residue(s) required for the propagation of feature annotation.</text>
</comment>
<feature type="zinc finger region" description="C3H1-type" evidence="10">
    <location>
        <begin position="8"/>
        <end position="35"/>
    </location>
</feature>
<evidence type="ECO:0000256" key="11">
    <source>
        <dbReference type="SAM" id="MobiDB-lite"/>
    </source>
</evidence>
<dbReference type="InterPro" id="IPR000571">
    <property type="entry name" value="Znf_CCCH"/>
</dbReference>
<dbReference type="PANTHER" id="PTHR12272">
    <property type="entry name" value="DEADENYLATION COMPLEX SUBUNIT PAN3"/>
    <property type="match status" value="1"/>
</dbReference>
<dbReference type="GO" id="GO:0000289">
    <property type="term" value="P:nuclear-transcribed mRNA poly(A) tail shortening"/>
    <property type="evidence" value="ECO:0007669"/>
    <property type="project" value="UniProtKB-UniRule"/>
</dbReference>
<feature type="binding site" evidence="9">
    <location>
        <position position="363"/>
    </location>
    <ligand>
        <name>ATP</name>
        <dbReference type="ChEBI" id="CHEBI:30616"/>
    </ligand>
</feature>
<evidence type="ECO:0000313" key="14">
    <source>
        <dbReference type="Proteomes" id="UP001374579"/>
    </source>
</evidence>
<dbReference type="GO" id="GO:0008143">
    <property type="term" value="F:poly(A) binding"/>
    <property type="evidence" value="ECO:0007669"/>
    <property type="project" value="TreeGrafter"/>
</dbReference>
<keyword evidence="8 9" id="KW-0175">Coiled coil</keyword>
<keyword evidence="4 9" id="KW-0547">Nucleotide-binding</keyword>
<name>A0AAN9B414_9CAEN</name>
<dbReference type="HAMAP" id="MF_03181">
    <property type="entry name" value="PAN3"/>
    <property type="match status" value="1"/>
</dbReference>
<evidence type="ECO:0000256" key="7">
    <source>
        <dbReference type="ARBA" id="ARBA00022840"/>
    </source>
</evidence>
<dbReference type="Gene3D" id="1.10.287.3700">
    <property type="match status" value="1"/>
</dbReference>
<dbReference type="PANTHER" id="PTHR12272:SF11">
    <property type="entry name" value="PAN2-PAN3 DEADENYLATION COMPLEX SUBUNIT PAN3"/>
    <property type="match status" value="1"/>
</dbReference>
<evidence type="ECO:0000256" key="1">
    <source>
        <dbReference type="ARBA" id="ARBA00022490"/>
    </source>
</evidence>
<evidence type="ECO:0000256" key="9">
    <source>
        <dbReference type="HAMAP-Rule" id="MF_03181"/>
    </source>
</evidence>
<evidence type="ECO:0000256" key="8">
    <source>
        <dbReference type="ARBA" id="ARBA00023054"/>
    </source>
</evidence>
<dbReference type="SUPFAM" id="SSF56112">
    <property type="entry name" value="Protein kinase-like (PK-like)"/>
    <property type="match status" value="1"/>
</dbReference>
<sequence>MSGPGHSGKRPTPCRFFTSGNCVYGDNCRNLHQTPPQSALQNPYQNGPHPMDDPGMDDMSTGGPPMGGGGDQYFNATFNPAPGSNMNDFSPFRRGRPRSAVGQLSQSAKPFIPQGPMDSLPNDFAALNLASGMVKGGGEFNPVQQPSLPHSSSTPSFAALSNMFNQPPPTSTPVNHVVNNGGTLPFPSGLSPNHSPGISPTGSPHMFRRNPNPSMGPPHRQATIPQKQVAGSAIHQENVGGTTYFYNPDEFTPQSEGLTLPPFTMFHSTPAYLKHMKLKGPPTFFMADEIKAVLLTRQALSYAACDPAINPGMEVPQEVDNYDSLVPLERSPPPNAPIKSILGYPSTCYKATHKKEGTLYCLRRIHNFRLNPSLNSKLMTLVDTWNKLYHPNIVQLREAFTTKAFGDSSVVVSYDYLPGAETLMAQKFTAIQPMNGFTNEFGGNSRNFNSQGGGGVNGPGSKAPTETEIWSYIVQLCSALRCIHGSGLAARTIEPTKILQFGKGRLRVNCVGVMDILTLPTMDQGNLQNYIQHWQQEDLTGLGRIVLALACNSALAVQSQNFNHAMEMVSRNYSADLKNLIGYLFDTRKPRSVNDLMPMIGARFFTQLDHAQLRGDMLLSELSKEVENGRLTRLMMKLNCVLERAEFSMDPAWSETGDRYMLKLFRDYVFHAVDDQGLPWMDMSHMILCLNKLDAGVPEKIVLSSRDETSVFIVSYAELKRQFTQAFHELVTAGQPVGFT</sequence>
<evidence type="ECO:0000256" key="6">
    <source>
        <dbReference type="ARBA" id="ARBA00022833"/>
    </source>
</evidence>
<dbReference type="Gene3D" id="4.10.1000.10">
    <property type="entry name" value="Zinc finger, CCCH-type"/>
    <property type="match status" value="1"/>
</dbReference>
<comment type="function">
    <text evidence="9">Regulatory subunit of the poly(A)-nuclease (PAN) deadenylation complex, one of two cytoplasmic mRNA deadenylases involved in general and miRNA-mediated mRNA turnover. PAN specifically shortens poly(A) tails of RNA and the activity is stimulated by poly(A)-binding protein (PABP). PAN deadenylation is followed by rapid degradation of the shortened mRNA tails by the CCR4-NOT complex. Deadenylated mRNAs are then degraded by two alternative mechanisms, namely exosome-mediated 3'-5' exonucleolytic degradation, or deadenlyation-dependent mRNA decaping and subsequent 5'-3' exonucleolytic degradation by XRN1. PAN3 acts as a positive regulator for PAN activity, recruiting the catalytic subunit PAN2 to mRNA via its interaction with RNA and PABP, and to miRNA targets via its interaction with GW182 family proteins.</text>
</comment>
<proteinExistence type="inferred from homology"/>
<protein>
    <recommendedName>
        <fullName evidence="9">PAN2-PAN3 deadenylation complex subunit PAN3</fullName>
    </recommendedName>
    <alternativeName>
        <fullName evidence="9">PAB1P-dependent poly(A)-specific ribonuclease</fullName>
    </alternativeName>
    <alternativeName>
        <fullName evidence="9">Poly(A)-nuclease deadenylation complex subunit 3</fullName>
        <shortName evidence="9">PAN deadenylation complex subunit 3</shortName>
    </alternativeName>
</protein>
<evidence type="ECO:0000256" key="4">
    <source>
        <dbReference type="ARBA" id="ARBA00022741"/>
    </source>
</evidence>
<keyword evidence="1 9" id="KW-0963">Cytoplasm</keyword>
<keyword evidence="5 10" id="KW-0863">Zinc-finger</keyword>
<comment type="domain">
    <text evidence="9">The pseudokinase domain, the coiled-coil (CC), and C-terminal knob domain (CK) form a structural unit (PKC) that forms an extensive high-affinity interaction surface for PAN2.</text>
</comment>
<comment type="domain">
    <text evidence="9">Contains a pseudokinase domain. The protein kinase domain is predicted to be catalytically inactive because some of the residues important for catalytic activity are substituted and it lacks the equivalent of the binding site for a peptide substrate. However, it has retained an ATP-binding site and ATP-binding is required for mRNA degradation, stimulating the activity of the PAN2 nuclease in vitro. The nucleotide-binding site is juxtaposed to the RNase active site of PAN2 in the complex and may actually bind nucleosides of a poly(A) RNA rather than ATP, feeding the poly(A)-tail to the active site of the deadenylase and thus increasing the efficiency with which this distributive enzyme degrades oligo(A) RNAs.</text>
</comment>
<dbReference type="GO" id="GO:0006397">
    <property type="term" value="P:mRNA processing"/>
    <property type="evidence" value="ECO:0007669"/>
    <property type="project" value="UniProtKB-KW"/>
</dbReference>
<comment type="caution">
    <text evidence="13">The sequence shown here is derived from an EMBL/GenBank/DDBJ whole genome shotgun (WGS) entry which is preliminary data.</text>
</comment>
<organism evidence="13 14">
    <name type="scientific">Littorina saxatilis</name>
    <dbReference type="NCBI Taxonomy" id="31220"/>
    <lineage>
        <taxon>Eukaryota</taxon>
        <taxon>Metazoa</taxon>
        <taxon>Spiralia</taxon>
        <taxon>Lophotrochozoa</taxon>
        <taxon>Mollusca</taxon>
        <taxon>Gastropoda</taxon>
        <taxon>Caenogastropoda</taxon>
        <taxon>Littorinimorpha</taxon>
        <taxon>Littorinoidea</taxon>
        <taxon>Littorinidae</taxon>
        <taxon>Littorina</taxon>
    </lineage>
</organism>
<comment type="domain">
    <text evidence="9">The N-terminal zinc finger binds to poly(A) RNA.</text>
</comment>
<comment type="subunit">
    <text evidence="9">Homodimer. Forms a heterotrimer with a catalytic subunit PAN2 to form the poly(A)-nuclease (PAN) deadenylation complex. Interacts (via PAM-2 motif) with poly(A)-binding protein (via PABC domain), conferring substrate specificity of the enzyme complex.</text>
</comment>
<feature type="domain" description="C3H1-type" evidence="12">
    <location>
        <begin position="8"/>
        <end position="35"/>
    </location>
</feature>
<dbReference type="GO" id="GO:0000932">
    <property type="term" value="C:P-body"/>
    <property type="evidence" value="ECO:0007669"/>
    <property type="project" value="UniProtKB-SubCell"/>
</dbReference>
<dbReference type="GO" id="GO:0005524">
    <property type="term" value="F:ATP binding"/>
    <property type="evidence" value="ECO:0007669"/>
    <property type="project" value="UniProtKB-UniRule"/>
</dbReference>
<dbReference type="GO" id="GO:0010606">
    <property type="term" value="P:positive regulation of cytoplasmic mRNA processing body assembly"/>
    <property type="evidence" value="ECO:0007669"/>
    <property type="project" value="UniProtKB-UniRule"/>
</dbReference>
<dbReference type="InterPro" id="IPR041332">
    <property type="entry name" value="Pan3_CK"/>
</dbReference>
<feature type="region of interest" description="Disordered" evidence="11">
    <location>
        <begin position="33"/>
        <end position="69"/>
    </location>
</feature>
<dbReference type="InterPro" id="IPR011009">
    <property type="entry name" value="Kinase-like_dom_sf"/>
</dbReference>
<keyword evidence="2 9" id="KW-0507">mRNA processing</keyword>
<evidence type="ECO:0000256" key="10">
    <source>
        <dbReference type="PROSITE-ProRule" id="PRU00723"/>
    </source>
</evidence>
<feature type="compositionally biased region" description="Polar residues" evidence="11">
    <location>
        <begin position="33"/>
        <end position="45"/>
    </location>
</feature>
<feature type="binding site" evidence="9">
    <location>
        <begin position="496"/>
        <end position="497"/>
    </location>
    <ligand>
        <name>ATP</name>
        <dbReference type="ChEBI" id="CHEBI:30616"/>
    </ligand>
</feature>
<keyword evidence="6 10" id="KW-0862">Zinc</keyword>
<dbReference type="SUPFAM" id="SSF90229">
    <property type="entry name" value="CCCH zinc finger"/>
    <property type="match status" value="1"/>
</dbReference>
<comment type="subcellular location">
    <subcellularLocation>
        <location evidence="9">Cytoplasm</location>
        <location evidence="9">P-body</location>
    </subcellularLocation>
</comment>
<evidence type="ECO:0000313" key="13">
    <source>
        <dbReference type="EMBL" id="KAK7097419.1"/>
    </source>
</evidence>
<dbReference type="Gene3D" id="1.10.510.10">
    <property type="entry name" value="Transferase(Phosphotransferase) domain 1"/>
    <property type="match status" value="1"/>
</dbReference>
<dbReference type="PROSITE" id="PS50103">
    <property type="entry name" value="ZF_C3H1"/>
    <property type="match status" value="1"/>
</dbReference>
<dbReference type="Gene3D" id="1.20.5.5160">
    <property type="match status" value="1"/>
</dbReference>
<dbReference type="AlphaFoldDB" id="A0AAN9B414"/>
<dbReference type="FunFam" id="1.10.287.3700:FF:000001">
    <property type="entry name" value="PAN2-PAN3 deadenylation complex subunit PAN3"/>
    <property type="match status" value="1"/>
</dbReference>
<dbReference type="Proteomes" id="UP001374579">
    <property type="component" value="Unassembled WGS sequence"/>
</dbReference>
<dbReference type="GO" id="GO:0031251">
    <property type="term" value="C:PAN complex"/>
    <property type="evidence" value="ECO:0007669"/>
    <property type="project" value="UniProtKB-UniRule"/>
</dbReference>
<feature type="compositionally biased region" description="Polar residues" evidence="11">
    <location>
        <begin position="190"/>
        <end position="202"/>
    </location>
</feature>
<dbReference type="GO" id="GO:0008270">
    <property type="term" value="F:zinc ion binding"/>
    <property type="evidence" value="ECO:0007669"/>
    <property type="project" value="UniProtKB-KW"/>
</dbReference>
<dbReference type="Pfam" id="PF18044">
    <property type="entry name" value="zf-CCCH_4"/>
    <property type="match status" value="1"/>
</dbReference>
<evidence type="ECO:0000259" key="12">
    <source>
        <dbReference type="PROSITE" id="PS50103"/>
    </source>
</evidence>
<feature type="region of interest" description="Knob domain" evidence="9">
    <location>
        <begin position="641"/>
        <end position="740"/>
    </location>
</feature>
<evidence type="ECO:0000256" key="3">
    <source>
        <dbReference type="ARBA" id="ARBA00022723"/>
    </source>
</evidence>
<keyword evidence="14" id="KW-1185">Reference proteome</keyword>
<feature type="coiled-coil region" evidence="9">
    <location>
        <begin position="602"/>
        <end position="640"/>
    </location>
</feature>
<dbReference type="EMBL" id="JBAMIC010000013">
    <property type="protein sequence ID" value="KAK7097419.1"/>
    <property type="molecule type" value="Genomic_DNA"/>
</dbReference>
<dbReference type="InterPro" id="IPR036855">
    <property type="entry name" value="Znf_CCCH_sf"/>
</dbReference>
<feature type="region of interest" description="Disordered" evidence="11">
    <location>
        <begin position="180"/>
        <end position="221"/>
    </location>
</feature>
<keyword evidence="7 9" id="KW-0067">ATP-binding</keyword>
<keyword evidence="3 10" id="KW-0479">Metal-binding</keyword>
<dbReference type="SMART" id="SM00356">
    <property type="entry name" value="ZnF_C3H1"/>
    <property type="match status" value="1"/>
</dbReference>
<reference evidence="13 14" key="1">
    <citation type="submission" date="2024-02" db="EMBL/GenBank/DDBJ databases">
        <title>Chromosome-scale genome assembly of the rough periwinkle Littorina saxatilis.</title>
        <authorList>
            <person name="De Jode A."/>
            <person name="Faria R."/>
            <person name="Formenti G."/>
            <person name="Sims Y."/>
            <person name="Smith T.P."/>
            <person name="Tracey A."/>
            <person name="Wood J.M.D."/>
            <person name="Zagrodzka Z.B."/>
            <person name="Johannesson K."/>
            <person name="Butlin R.K."/>
            <person name="Leder E.H."/>
        </authorList>
    </citation>
    <scope>NUCLEOTIDE SEQUENCE [LARGE SCALE GENOMIC DNA]</scope>
    <source>
        <strain evidence="13">Snail1</strain>
        <tissue evidence="13">Muscle</tissue>
    </source>
</reference>
<dbReference type="InterPro" id="IPR030844">
    <property type="entry name" value="PAN3"/>
</dbReference>